<feature type="transmembrane region" description="Helical" evidence="1">
    <location>
        <begin position="39"/>
        <end position="60"/>
    </location>
</feature>
<evidence type="ECO:0000313" key="3">
    <source>
        <dbReference type="Proteomes" id="UP001222800"/>
    </source>
</evidence>
<dbReference type="EMBL" id="CP120733">
    <property type="protein sequence ID" value="WFD09493.1"/>
    <property type="molecule type" value="Genomic_DNA"/>
</dbReference>
<organism evidence="2 3">
    <name type="scientific">Tepidibacter hydrothermalis</name>
    <dbReference type="NCBI Taxonomy" id="3036126"/>
    <lineage>
        <taxon>Bacteria</taxon>
        <taxon>Bacillati</taxon>
        <taxon>Bacillota</taxon>
        <taxon>Clostridia</taxon>
        <taxon>Peptostreptococcales</taxon>
        <taxon>Peptostreptococcaceae</taxon>
        <taxon>Tepidibacter</taxon>
    </lineage>
</organism>
<evidence type="ECO:0000313" key="2">
    <source>
        <dbReference type="EMBL" id="WFD09493.1"/>
    </source>
</evidence>
<name>A0ABY8EFI3_9FIRM</name>
<reference evidence="2 3" key="1">
    <citation type="submission" date="2023-03" db="EMBL/GenBank/DDBJ databases">
        <title>Complete genome sequence of Tepidibacter sp. SWIR-1, isolated from a deep-sea hydrothermal vent.</title>
        <authorList>
            <person name="Li X."/>
        </authorList>
    </citation>
    <scope>NUCLEOTIDE SEQUENCE [LARGE SCALE GENOMIC DNA]</scope>
    <source>
        <strain evidence="2 3">SWIR-1</strain>
    </source>
</reference>
<keyword evidence="3" id="KW-1185">Reference proteome</keyword>
<keyword evidence="1" id="KW-0812">Transmembrane</keyword>
<protein>
    <submittedName>
        <fullName evidence="2">Uncharacterized protein</fullName>
    </submittedName>
</protein>
<dbReference type="RefSeq" id="WP_277731421.1">
    <property type="nucleotide sequence ID" value="NZ_CP120733.1"/>
</dbReference>
<accession>A0ABY8EFI3</accession>
<dbReference type="Proteomes" id="UP001222800">
    <property type="component" value="Chromosome"/>
</dbReference>
<evidence type="ECO:0000256" key="1">
    <source>
        <dbReference type="SAM" id="Phobius"/>
    </source>
</evidence>
<proteinExistence type="predicted"/>
<feature type="transmembrane region" description="Helical" evidence="1">
    <location>
        <begin position="67"/>
        <end position="89"/>
    </location>
</feature>
<feature type="transmembrane region" description="Helical" evidence="1">
    <location>
        <begin position="7"/>
        <end position="27"/>
    </location>
</feature>
<gene>
    <name evidence="2" type="ORF">P4S50_14005</name>
</gene>
<keyword evidence="1" id="KW-0472">Membrane</keyword>
<sequence length="91" mass="10325">MKSKTSLIVWNILCCGFVINMIIAFWGKSSNHLDIILKYMSLSMNFSIIAMVAIIGLAIMTDMSRKGLLSLFFLYLAWLIFIAFTFLLYGA</sequence>
<keyword evidence="1" id="KW-1133">Transmembrane helix</keyword>